<gene>
    <name evidence="1" type="ORF">E6C51_00600</name>
</gene>
<organism evidence="1 2">
    <name type="scientific">Allorhizobium terrae</name>
    <dbReference type="NCBI Taxonomy" id="1848972"/>
    <lineage>
        <taxon>Bacteria</taxon>
        <taxon>Pseudomonadati</taxon>
        <taxon>Pseudomonadota</taxon>
        <taxon>Alphaproteobacteria</taxon>
        <taxon>Hyphomicrobiales</taxon>
        <taxon>Rhizobiaceae</taxon>
        <taxon>Rhizobium/Agrobacterium group</taxon>
        <taxon>Allorhizobium</taxon>
    </lineage>
</organism>
<name>A0A4S4A6P2_9HYPH</name>
<sequence length="73" mass="8190">MSCRTSPPQGGRSTRNWPFAPSRLLRRIDGSREKLGRNYYPISLLVGEMAGKPEGGRRHIKTEMAFTANDAIE</sequence>
<accession>A0A4S4A6P2</accession>
<evidence type="ECO:0000313" key="1">
    <source>
        <dbReference type="EMBL" id="THF54223.1"/>
    </source>
</evidence>
<reference evidence="1 2" key="1">
    <citation type="submission" date="2019-04" db="EMBL/GenBank/DDBJ databases">
        <title>Rhizobium terrae sp. nov., isolated from a paddy soil.</title>
        <authorList>
            <person name="Lin S.-Y."/>
            <person name="Hameed A."/>
            <person name="Huang H.-I."/>
            <person name="Young C.-C."/>
        </authorList>
    </citation>
    <scope>NUCLEOTIDE SEQUENCE [LARGE SCALE GENOMIC DNA]</scope>
    <source>
        <strain evidence="1 2">CC-HIH110</strain>
    </source>
</reference>
<dbReference type="Proteomes" id="UP000310754">
    <property type="component" value="Unassembled WGS sequence"/>
</dbReference>
<dbReference type="EMBL" id="SSOA01000001">
    <property type="protein sequence ID" value="THF54223.1"/>
    <property type="molecule type" value="Genomic_DNA"/>
</dbReference>
<proteinExistence type="predicted"/>
<evidence type="ECO:0000313" key="2">
    <source>
        <dbReference type="Proteomes" id="UP000310754"/>
    </source>
</evidence>
<keyword evidence="2" id="KW-1185">Reference proteome</keyword>
<dbReference type="AlphaFoldDB" id="A0A4S4A6P2"/>
<comment type="caution">
    <text evidence="1">The sequence shown here is derived from an EMBL/GenBank/DDBJ whole genome shotgun (WGS) entry which is preliminary data.</text>
</comment>
<protein>
    <submittedName>
        <fullName evidence="1">Uncharacterized protein</fullName>
    </submittedName>
</protein>